<sequence length="420" mass="48704">MCLKLPNSGDILKLLIPSFSRKAIRGWSNYSGFLLDCWLKNLIDKVTSQKMIEREMDYRGSKSVIPQNITVKEQRVDGSWCIKPVPKNKELMCLRCTLMGFERSYQIRILSKELHKKDRRFYSTSNIYVNKNINPWFLTGFIDGEGCFRISLTKVTRAIGWRVQLFFQINLHKKDIALLEDIRDYFGVGMIHKSGTNLVQYRIQTFDELSILINHLNDYPLVSQKKWDFELFKQAHELVKMNEHLNKEGILKIVSLKASLNLGLSEALKLAFPNVKNATKLTSSTVSIPDPHWFSGFTSAEGCFMVGIAKSKESTTGYQVYLSFIVTQHVRDELLLKCLIDYFSCGRLARKRDVYEYQVSKFSDVEKFIDFFDKYPILGEKSKDYLDFRTVSEIMRSKDHLTEVGVAKVRIIKQGMNRGR</sequence>
<reference evidence="2 3" key="1">
    <citation type="submission" date="2015-07" db="EMBL/GenBank/DDBJ databases">
        <title>The Genome Sequence of Sclerotinia sclerotiorum 1980 mitochondrion.</title>
        <authorList>
            <consortium name="The Broad Institute Genome Sequencing Platform"/>
            <person name="Cuomo C."/>
            <person name="Chen Z."/>
            <person name="Haas B."/>
            <person name="Koehrsen M."/>
            <person name="Young S.K."/>
            <person name="Zeng Q."/>
            <person name="Alvarado L."/>
            <person name="Berlin A."/>
            <person name="Borenstein D."/>
            <person name="Engels R."/>
            <person name="Freedman E."/>
            <person name="Gellesch M."/>
            <person name="Goldberg J."/>
            <person name="Griggs A."/>
            <person name="Gujja S."/>
            <person name="Heiman D."/>
            <person name="Hepburn T."/>
            <person name="Howarth C."/>
            <person name="Jen D."/>
            <person name="Larson L."/>
            <person name="Lewis B."/>
            <person name="Mehta T."/>
            <person name="Park D."/>
            <person name="Pearson M."/>
            <person name="Roberts A."/>
            <person name="Saif S."/>
            <person name="Shea T."/>
            <person name="Shenoy N."/>
            <person name="Sisk P."/>
            <person name="Stolte C."/>
            <person name="Sykes S."/>
            <person name="Walk T."/>
            <person name="White J."/>
            <person name="Yandava C."/>
            <person name="Dickman M.B."/>
            <person name="Kohn L."/>
            <person name="Rollins J."/>
            <person name="Nusbaum C."/>
            <person name="Birren B."/>
        </authorList>
    </citation>
    <scope>NUCLEOTIDE SEQUENCE [LARGE SCALE GENOMIC DNA]</scope>
    <source>
        <strain evidence="3">ATCC 18683 / 1980 / Ss-1</strain>
    </source>
</reference>
<dbReference type="PANTHER" id="PTHR36181">
    <property type="entry name" value="INTRON-ENCODED ENDONUCLEASE AI3-RELATED"/>
    <property type="match status" value="1"/>
</dbReference>
<dbReference type="Gene3D" id="3.10.28.10">
    <property type="entry name" value="Homing endonucleases"/>
    <property type="match status" value="2"/>
</dbReference>
<keyword evidence="2" id="KW-0496">Mitochondrion</keyword>
<dbReference type="EMBL" id="KT283062">
    <property type="protein sequence ID" value="AKQ53299.1"/>
    <property type="molecule type" value="Genomic_DNA"/>
</dbReference>
<keyword evidence="3" id="KW-1185">Reference proteome</keyword>
<feature type="domain" description="Homing endonuclease LAGLIDADG" evidence="1">
    <location>
        <begin position="138"/>
        <end position="236"/>
    </location>
</feature>
<evidence type="ECO:0000259" key="1">
    <source>
        <dbReference type="Pfam" id="PF00961"/>
    </source>
</evidence>
<proteinExistence type="predicted"/>
<dbReference type="InterPro" id="IPR027434">
    <property type="entry name" value="Homing_endonucl"/>
</dbReference>
<keyword evidence="2" id="KW-0378">Hydrolase</keyword>
<dbReference type="STRING" id="665079.A0A0K0PT87"/>
<geneLocation type="mitochondrion" evidence="2"/>
<name>A0A0K0PT87_SCLS1</name>
<organism evidence="2 3">
    <name type="scientific">Sclerotinia sclerotiorum (strain ATCC 18683 / 1980 / Ss-1)</name>
    <name type="common">White mold</name>
    <name type="synonym">Whetzelinia sclerotiorum</name>
    <dbReference type="NCBI Taxonomy" id="665079"/>
    <lineage>
        <taxon>Eukaryota</taxon>
        <taxon>Fungi</taxon>
        <taxon>Dikarya</taxon>
        <taxon>Ascomycota</taxon>
        <taxon>Pezizomycotina</taxon>
        <taxon>Leotiomycetes</taxon>
        <taxon>Helotiales</taxon>
        <taxon>Sclerotiniaceae</taxon>
        <taxon>Sclerotinia</taxon>
    </lineage>
</organism>
<dbReference type="InParanoid" id="A0A0K0PT87"/>
<dbReference type="FunFam" id="3.10.28.10:FF:000015">
    <property type="entry name" value="Laglidadg endonuclease"/>
    <property type="match status" value="1"/>
</dbReference>
<dbReference type="GO" id="GO:0005739">
    <property type="term" value="C:mitochondrion"/>
    <property type="evidence" value="ECO:0007669"/>
    <property type="project" value="UniProtKB-ARBA"/>
</dbReference>
<protein>
    <submittedName>
        <fullName evidence="2">Laglidadg endonuclease</fullName>
    </submittedName>
</protein>
<accession>A0A0K0PT87</accession>
<dbReference type="RefSeq" id="YP_009389056.1">
    <property type="nucleotide sequence ID" value="NC_035155.1"/>
</dbReference>
<dbReference type="GO" id="GO:0004519">
    <property type="term" value="F:endonuclease activity"/>
    <property type="evidence" value="ECO:0007669"/>
    <property type="project" value="UniProtKB-KW"/>
</dbReference>
<dbReference type="SUPFAM" id="SSF55608">
    <property type="entry name" value="Homing endonucleases"/>
    <property type="match status" value="2"/>
</dbReference>
<dbReference type="InterPro" id="IPR051289">
    <property type="entry name" value="LAGLIDADG_Endonuclease"/>
</dbReference>
<evidence type="ECO:0000313" key="2">
    <source>
        <dbReference type="EMBL" id="AKQ53299.1"/>
    </source>
</evidence>
<dbReference type="InterPro" id="IPR004860">
    <property type="entry name" value="LAGLIDADG_dom"/>
</dbReference>
<dbReference type="KEGG" id="ssl:SS1G_20009"/>
<dbReference type="FunCoup" id="A0A0K0PT87">
    <property type="interactions" value="7"/>
</dbReference>
<evidence type="ECO:0000313" key="3">
    <source>
        <dbReference type="Proteomes" id="UP000001312"/>
    </source>
</evidence>
<dbReference type="PANTHER" id="PTHR36181:SF4">
    <property type="entry name" value="LAGLIDADG ENDONUCLEASE"/>
    <property type="match status" value="1"/>
</dbReference>
<dbReference type="Proteomes" id="UP000001312">
    <property type="component" value="Mitochondrion MT"/>
</dbReference>
<dbReference type="FunFam" id="3.10.28.10:FF:000010">
    <property type="entry name" value="LAGLIDADG homing endonuclease I-LtrII"/>
    <property type="match status" value="1"/>
</dbReference>
<dbReference type="GeneID" id="33195448"/>
<keyword evidence="2" id="KW-0255">Endonuclease</keyword>
<gene>
    <name evidence="2" type="ORF">SS1G_20009</name>
</gene>
<keyword evidence="2" id="KW-0540">Nuclease</keyword>
<dbReference type="Pfam" id="PF00961">
    <property type="entry name" value="LAGLIDADG_1"/>
    <property type="match status" value="2"/>
</dbReference>
<feature type="domain" description="Homing endonuclease LAGLIDADG" evidence="1">
    <location>
        <begin position="295"/>
        <end position="391"/>
    </location>
</feature>
<dbReference type="AlphaFoldDB" id="A0A0K0PT87"/>